<dbReference type="OrthoDB" id="3239593at2"/>
<dbReference type="PANTHER" id="PTHR42779:SF1">
    <property type="entry name" value="PROTEIN YNJB"/>
    <property type="match status" value="1"/>
</dbReference>
<keyword evidence="3" id="KW-1185">Reference proteome</keyword>
<dbReference type="RefSeq" id="WP_121895547.1">
    <property type="nucleotide sequence ID" value="NZ_PENI01000057.1"/>
</dbReference>
<evidence type="ECO:0000313" key="3">
    <source>
        <dbReference type="Proteomes" id="UP000270471"/>
    </source>
</evidence>
<sequence>MKIRIRATALTAMSVTAVLTLAACGSGSDSTDAASGGSQEIVLYTDSDTGVQQLWENKLIPAFEKSHPGITVKFSTGDVSNQSAQLASLAASVKQDKAPPMDIVVDSGFLPDASSADLLTEITTSNVPNSADITEAMKSSAAGVMPYRASAVVLAYDSEKVTTPPTALPDLVQWIKDNPGQFAYNDPSTGGSGQGFVQAMLDSHLDEATIKAMSTGYDENAQSGWDAGLKDLAALTPNVYQKTYPNGNEETLNLLGQGQVSMIPAWSDMFLTAKKNGTLPDSAKAVSISDPAMPGGPSSLAVPVNSKHQEAALQLMNWVLEPEQQAGIVEAISGFPVIPSTELPKSAQSVFEGMDTSNVAPFYSSKSAADMNRKWSQRVA</sequence>
<protein>
    <submittedName>
        <fullName evidence="2">Polyamine ABC transporter substrate-binding protein</fullName>
    </submittedName>
</protein>
<gene>
    <name evidence="2" type="ORF">CTZ28_44435</name>
</gene>
<keyword evidence="1" id="KW-0732">Signal</keyword>
<dbReference type="Gene3D" id="3.40.190.10">
    <property type="entry name" value="Periplasmic binding protein-like II"/>
    <property type="match status" value="2"/>
</dbReference>
<dbReference type="PROSITE" id="PS51257">
    <property type="entry name" value="PROKAR_LIPOPROTEIN"/>
    <property type="match status" value="1"/>
</dbReference>
<feature type="chain" id="PRO_5039530109" evidence="1">
    <location>
        <begin position="23"/>
        <end position="380"/>
    </location>
</feature>
<name>A0A3M0HYV6_9ACTN</name>
<dbReference type="InterPro" id="IPR006059">
    <property type="entry name" value="SBP"/>
</dbReference>
<evidence type="ECO:0000313" key="2">
    <source>
        <dbReference type="EMBL" id="RMB79663.1"/>
    </source>
</evidence>
<reference evidence="2 3" key="1">
    <citation type="submission" date="2017-11" db="EMBL/GenBank/DDBJ databases">
        <title>Draft genome of actinobacteria isolated from guarana (Paullinia cupana (Mart.) Ducke.</title>
        <authorList>
            <person name="Siqueira K.A."/>
            <person name="Liotti R.G."/>
            <person name="Mendes T.A.O."/>
            <person name="Soares M.A."/>
        </authorList>
    </citation>
    <scope>NUCLEOTIDE SEQUENCE [LARGE SCALE GENOMIC DNA]</scope>
    <source>
        <strain evidence="2 3">193</strain>
    </source>
</reference>
<organism evidence="2 3">
    <name type="scientific">Streptomyces shenzhenensis</name>
    <dbReference type="NCBI Taxonomy" id="943815"/>
    <lineage>
        <taxon>Bacteria</taxon>
        <taxon>Bacillati</taxon>
        <taxon>Actinomycetota</taxon>
        <taxon>Actinomycetes</taxon>
        <taxon>Kitasatosporales</taxon>
        <taxon>Streptomycetaceae</taxon>
        <taxon>Streptomyces</taxon>
    </lineage>
</organism>
<dbReference type="AlphaFoldDB" id="A0A3M0HYV6"/>
<accession>A0A3M0HYV6</accession>
<dbReference type="SUPFAM" id="SSF53850">
    <property type="entry name" value="Periplasmic binding protein-like II"/>
    <property type="match status" value="1"/>
</dbReference>
<evidence type="ECO:0000256" key="1">
    <source>
        <dbReference type="SAM" id="SignalP"/>
    </source>
</evidence>
<feature type="signal peptide" evidence="1">
    <location>
        <begin position="1"/>
        <end position="22"/>
    </location>
</feature>
<dbReference type="EMBL" id="PENI01000057">
    <property type="protein sequence ID" value="RMB79663.1"/>
    <property type="molecule type" value="Genomic_DNA"/>
</dbReference>
<dbReference type="PANTHER" id="PTHR42779">
    <property type="entry name" value="PROTEIN YNJB"/>
    <property type="match status" value="1"/>
</dbReference>
<comment type="caution">
    <text evidence="2">The sequence shown here is derived from an EMBL/GenBank/DDBJ whole genome shotgun (WGS) entry which is preliminary data.</text>
</comment>
<proteinExistence type="predicted"/>
<dbReference type="Proteomes" id="UP000270471">
    <property type="component" value="Unassembled WGS sequence"/>
</dbReference>
<dbReference type="Pfam" id="PF13416">
    <property type="entry name" value="SBP_bac_8"/>
    <property type="match status" value="1"/>
</dbReference>